<gene>
    <name evidence="1" type="ORF">Prum_026060</name>
</gene>
<evidence type="ECO:0000313" key="1">
    <source>
        <dbReference type="EMBL" id="GFJ88964.1"/>
    </source>
</evidence>
<dbReference type="RefSeq" id="WP_246277836.1">
    <property type="nucleotide sequence ID" value="NZ_BLPG01000001.1"/>
</dbReference>
<name>A0A6V8KYN7_9ACTN</name>
<dbReference type="AlphaFoldDB" id="A0A6V8KYN7"/>
<evidence type="ECO:0000313" key="2">
    <source>
        <dbReference type="Proteomes" id="UP000482960"/>
    </source>
</evidence>
<dbReference type="EMBL" id="BLPG01000001">
    <property type="protein sequence ID" value="GFJ88964.1"/>
    <property type="molecule type" value="Genomic_DNA"/>
</dbReference>
<organism evidence="1 2">
    <name type="scientific">Phytohabitans rumicis</name>
    <dbReference type="NCBI Taxonomy" id="1076125"/>
    <lineage>
        <taxon>Bacteria</taxon>
        <taxon>Bacillati</taxon>
        <taxon>Actinomycetota</taxon>
        <taxon>Actinomycetes</taxon>
        <taxon>Micromonosporales</taxon>
        <taxon>Micromonosporaceae</taxon>
    </lineage>
</organism>
<protein>
    <recommendedName>
        <fullName evidence="3">DUF4439 domain-containing protein</fullName>
    </recommendedName>
</protein>
<reference evidence="1 2" key="2">
    <citation type="submission" date="2020-03" db="EMBL/GenBank/DDBJ databases">
        <authorList>
            <person name="Ichikawa N."/>
            <person name="Kimura A."/>
            <person name="Kitahashi Y."/>
            <person name="Uohara A."/>
        </authorList>
    </citation>
    <scope>NUCLEOTIDE SEQUENCE [LARGE SCALE GENOMIC DNA]</scope>
    <source>
        <strain evidence="1 2">NBRC 108638</strain>
    </source>
</reference>
<comment type="caution">
    <text evidence="1">The sequence shown here is derived from an EMBL/GenBank/DDBJ whole genome shotgun (WGS) entry which is preliminary data.</text>
</comment>
<evidence type="ECO:0008006" key="3">
    <source>
        <dbReference type="Google" id="ProtNLM"/>
    </source>
</evidence>
<accession>A0A6V8KYN7</accession>
<reference evidence="1 2" key="1">
    <citation type="submission" date="2020-03" db="EMBL/GenBank/DDBJ databases">
        <title>Whole genome shotgun sequence of Phytohabitans rumicis NBRC 108638.</title>
        <authorList>
            <person name="Komaki H."/>
            <person name="Tamura T."/>
        </authorList>
    </citation>
    <scope>NUCLEOTIDE SEQUENCE [LARGE SCALE GENOMIC DNA]</scope>
    <source>
        <strain evidence="1 2">NBRC 108638</strain>
    </source>
</reference>
<dbReference type="Proteomes" id="UP000482960">
    <property type="component" value="Unassembled WGS sequence"/>
</dbReference>
<proteinExistence type="predicted"/>
<keyword evidence="2" id="KW-1185">Reference proteome</keyword>
<sequence>MIGEPPHQGATALGWYAYGRLGRCGAGYKINGTPVAVCWSWRWGRRGVPLAGCDLFEDDAKQTPAPPDALAPLLAEALDLATQHEAAVAAFPELAARLTPVAAAHRAHAAELARITKVAAPASPTASPSAPAAADVKATLATLRAAEQKGQKAAAAACRTAPADRAALLGSIAAARTTHLEVTR</sequence>